<evidence type="ECO:0000313" key="3">
    <source>
        <dbReference type="Proteomes" id="UP000734271"/>
    </source>
</evidence>
<keyword evidence="3" id="KW-1185">Reference proteome</keyword>
<sequence>MKKKNILLSLLLIIILGACKIESQSPGEVGLVKEDFDLDLMDKYDGGNIVDFGTGVYSIKGGKDSNLKLKLTSFDNGEENKIFEISLPDLEEGEKLGFELSSNQVNVYEISDKKISQVTKFDYENQVFTNGEFKVSEWTEGGLLKENKPFPVFAAFLVDSNEFSFIGIGNPDFRSQFKDNKDLSALVLELNISDDEK</sequence>
<comment type="caution">
    <text evidence="2">The sequence shown here is derived from an EMBL/GenBank/DDBJ whole genome shotgun (WGS) entry which is preliminary data.</text>
</comment>
<organism evidence="2 3">
    <name type="scientific">Anaerococcus murdochii</name>
    <dbReference type="NCBI Taxonomy" id="411577"/>
    <lineage>
        <taxon>Bacteria</taxon>
        <taxon>Bacillati</taxon>
        <taxon>Bacillota</taxon>
        <taxon>Tissierellia</taxon>
        <taxon>Tissierellales</taxon>
        <taxon>Peptoniphilaceae</taxon>
        <taxon>Anaerococcus</taxon>
    </lineage>
</organism>
<evidence type="ECO:0008006" key="4">
    <source>
        <dbReference type="Google" id="ProtNLM"/>
    </source>
</evidence>
<dbReference type="RefSeq" id="WP_223419976.1">
    <property type="nucleotide sequence ID" value="NZ_JAIPME010000002.1"/>
</dbReference>
<proteinExistence type="predicted"/>
<dbReference type="EMBL" id="JAIPME010000002">
    <property type="protein sequence ID" value="MBZ2387112.1"/>
    <property type="molecule type" value="Genomic_DNA"/>
</dbReference>
<gene>
    <name evidence="2" type="ORF">K8P03_07435</name>
</gene>
<evidence type="ECO:0000256" key="1">
    <source>
        <dbReference type="SAM" id="SignalP"/>
    </source>
</evidence>
<protein>
    <recommendedName>
        <fullName evidence="4">Lipoprotein</fullName>
    </recommendedName>
</protein>
<dbReference type="PROSITE" id="PS51257">
    <property type="entry name" value="PROKAR_LIPOPROTEIN"/>
    <property type="match status" value="1"/>
</dbReference>
<feature type="signal peptide" evidence="1">
    <location>
        <begin position="1"/>
        <end position="20"/>
    </location>
</feature>
<dbReference type="Proteomes" id="UP000734271">
    <property type="component" value="Unassembled WGS sequence"/>
</dbReference>
<evidence type="ECO:0000313" key="2">
    <source>
        <dbReference type="EMBL" id="MBZ2387112.1"/>
    </source>
</evidence>
<name>A0ABS7T029_9FIRM</name>
<keyword evidence="1" id="KW-0732">Signal</keyword>
<reference evidence="2 3" key="1">
    <citation type="submission" date="2021-08" db="EMBL/GenBank/DDBJ databases">
        <title>FDA dAtabase for Regulatory Grade micrObial Sequences (FDA-ARGOS): Supporting development and validation of Infectious Disease Dx tests.</title>
        <authorList>
            <person name="Sproer C."/>
            <person name="Gronow S."/>
            <person name="Severitt S."/>
            <person name="Schroder I."/>
            <person name="Tallon L."/>
            <person name="Sadzewicz L."/>
            <person name="Zhao X."/>
            <person name="Boylan J."/>
            <person name="Ott S."/>
            <person name="Bowen H."/>
            <person name="Vavikolanu K."/>
            <person name="Hazen T."/>
            <person name="Aluvathingal J."/>
            <person name="Nadendla S."/>
            <person name="Lowell S."/>
            <person name="Myers T."/>
            <person name="Yan Y."/>
            <person name="Sichtig H."/>
        </authorList>
    </citation>
    <scope>NUCLEOTIDE SEQUENCE [LARGE SCALE GENOMIC DNA]</scope>
    <source>
        <strain evidence="2 3">FDAARGOS_1460</strain>
    </source>
</reference>
<feature type="chain" id="PRO_5046898814" description="Lipoprotein" evidence="1">
    <location>
        <begin position="21"/>
        <end position="197"/>
    </location>
</feature>
<accession>A0ABS7T029</accession>